<gene>
    <name evidence="1" type="ORF">CCAP1982_LOCUS10495</name>
</gene>
<sequence length="84" mass="9284">MSLAKRASRRAPHSSNLGSDCFLIGATLDYAVSNRMLAAPHLLVTRVYIAQPYARIDASQNPCNSRDVMSVEKQYLGTLIDERS</sequence>
<dbReference type="EMBL" id="CAJHJT010000023">
    <property type="protein sequence ID" value="CAD7002007.1"/>
    <property type="molecule type" value="Genomic_DNA"/>
</dbReference>
<accession>A0A811UWC4</accession>
<comment type="caution">
    <text evidence="1">The sequence shown here is derived from an EMBL/GenBank/DDBJ whole genome shotgun (WGS) entry which is preliminary data.</text>
</comment>
<dbReference type="AlphaFoldDB" id="A0A811UWC4"/>
<protein>
    <submittedName>
        <fullName evidence="1">(Mediterranean fruit fly) hypothetical protein</fullName>
    </submittedName>
</protein>
<evidence type="ECO:0000313" key="1">
    <source>
        <dbReference type="EMBL" id="CAD7002007.1"/>
    </source>
</evidence>
<keyword evidence="2" id="KW-1185">Reference proteome</keyword>
<evidence type="ECO:0000313" key="2">
    <source>
        <dbReference type="Proteomes" id="UP000606786"/>
    </source>
</evidence>
<name>A0A811UWC4_CERCA</name>
<proteinExistence type="predicted"/>
<reference evidence="1" key="1">
    <citation type="submission" date="2020-11" db="EMBL/GenBank/DDBJ databases">
        <authorList>
            <person name="Whitehead M."/>
        </authorList>
    </citation>
    <scope>NUCLEOTIDE SEQUENCE</scope>
    <source>
        <strain evidence="1">EGII</strain>
    </source>
</reference>
<dbReference type="Proteomes" id="UP000606786">
    <property type="component" value="Unassembled WGS sequence"/>
</dbReference>
<organism evidence="1 2">
    <name type="scientific">Ceratitis capitata</name>
    <name type="common">Mediterranean fruit fly</name>
    <name type="synonym">Tephritis capitata</name>
    <dbReference type="NCBI Taxonomy" id="7213"/>
    <lineage>
        <taxon>Eukaryota</taxon>
        <taxon>Metazoa</taxon>
        <taxon>Ecdysozoa</taxon>
        <taxon>Arthropoda</taxon>
        <taxon>Hexapoda</taxon>
        <taxon>Insecta</taxon>
        <taxon>Pterygota</taxon>
        <taxon>Neoptera</taxon>
        <taxon>Endopterygota</taxon>
        <taxon>Diptera</taxon>
        <taxon>Brachycera</taxon>
        <taxon>Muscomorpha</taxon>
        <taxon>Tephritoidea</taxon>
        <taxon>Tephritidae</taxon>
        <taxon>Ceratitis</taxon>
        <taxon>Ceratitis</taxon>
    </lineage>
</organism>